<dbReference type="EMBL" id="GGMR01018520">
    <property type="protein sequence ID" value="MBY31139.1"/>
    <property type="molecule type" value="Transcribed_RNA"/>
</dbReference>
<gene>
    <name evidence="1" type="ORF">g.90630</name>
</gene>
<name>A0A2S2PNW8_SCHGA</name>
<dbReference type="AlphaFoldDB" id="A0A2S2PNW8"/>
<protein>
    <submittedName>
        <fullName evidence="1">Uncharacterized protein</fullName>
    </submittedName>
</protein>
<organism evidence="1">
    <name type="scientific">Schizaphis graminum</name>
    <name type="common">Green bug aphid</name>
    <dbReference type="NCBI Taxonomy" id="13262"/>
    <lineage>
        <taxon>Eukaryota</taxon>
        <taxon>Metazoa</taxon>
        <taxon>Ecdysozoa</taxon>
        <taxon>Arthropoda</taxon>
        <taxon>Hexapoda</taxon>
        <taxon>Insecta</taxon>
        <taxon>Pterygota</taxon>
        <taxon>Neoptera</taxon>
        <taxon>Paraneoptera</taxon>
        <taxon>Hemiptera</taxon>
        <taxon>Sternorrhyncha</taxon>
        <taxon>Aphidomorpha</taxon>
        <taxon>Aphidoidea</taxon>
        <taxon>Aphididae</taxon>
        <taxon>Aphidini</taxon>
        <taxon>Schizaphis</taxon>
    </lineage>
</organism>
<evidence type="ECO:0000313" key="1">
    <source>
        <dbReference type="EMBL" id="MBY31139.1"/>
    </source>
</evidence>
<accession>A0A2S2PNW8</accession>
<sequence>MSNSSTVASWYSWYSDTRSCMSASDSTNSISSMPSPVYQCKNAFRRNMAVNCTDTRLNISWIAVVLPTNVPDILKPLGGMSHTAVLVLFGIHSTKLLEFFVCTLSICSSTSFMDVRPRNIHAAVRYRPFRGSHAAIMFLVSNICWTSCDTDSALYGWPPRDVSGANPVMKKCSRGNGTMLTDSFRRSVFSCPGNRKHVVTPHMTVDTRWFRLLYVGVFSFSVRKQMSYSASLSMQYVWSAFSISWCTDSVMLYGSTTVSDTFGDGTMLNVEIMRSGYSSRIFAIISVPIPAPVPPPSEWVIWNPWRQSQSSTSFLIISNTESINSAPSA</sequence>
<proteinExistence type="predicted"/>
<reference evidence="1" key="1">
    <citation type="submission" date="2018-04" db="EMBL/GenBank/DDBJ databases">
        <title>Transcriptome of Schizaphis graminum biotype I.</title>
        <authorList>
            <person name="Scully E.D."/>
            <person name="Geib S.M."/>
            <person name="Palmer N.A."/>
            <person name="Koch K."/>
            <person name="Bradshaw J."/>
            <person name="Heng-Moss T."/>
            <person name="Sarath G."/>
        </authorList>
    </citation>
    <scope>NUCLEOTIDE SEQUENCE</scope>
</reference>